<dbReference type="PANTHER" id="PTHR10000">
    <property type="entry name" value="PHOSPHOSERINE PHOSPHATASE"/>
    <property type="match status" value="1"/>
</dbReference>
<evidence type="ECO:0000256" key="3">
    <source>
        <dbReference type="ARBA" id="ARBA00022842"/>
    </source>
</evidence>
<keyword evidence="3" id="KW-0460">Magnesium</keyword>
<evidence type="ECO:0000256" key="1">
    <source>
        <dbReference type="ARBA" id="ARBA00022723"/>
    </source>
</evidence>
<evidence type="ECO:0000256" key="2">
    <source>
        <dbReference type="ARBA" id="ARBA00022801"/>
    </source>
</evidence>
<comment type="caution">
    <text evidence="4">The sequence shown here is derived from an EMBL/GenBank/DDBJ whole genome shotgun (WGS) entry which is preliminary data.</text>
</comment>
<dbReference type="EC" id="3.1.3.70" evidence="4"/>
<keyword evidence="5" id="KW-1185">Reference proteome</keyword>
<dbReference type="InterPro" id="IPR023214">
    <property type="entry name" value="HAD_sf"/>
</dbReference>
<dbReference type="NCBIfam" id="TIGR01486">
    <property type="entry name" value="HAD-SF-IIB-MPGP"/>
    <property type="match status" value="1"/>
</dbReference>
<keyword evidence="2 4" id="KW-0378">Hydrolase</keyword>
<reference evidence="4 5" key="1">
    <citation type="submission" date="2019-04" db="EMBL/GenBank/DDBJ databases">
        <authorList>
            <person name="Li M."/>
            <person name="Gao C."/>
        </authorList>
    </citation>
    <scope>NUCLEOTIDE SEQUENCE [LARGE SCALE GENOMIC DNA]</scope>
    <source>
        <strain evidence="4 5">BGMRC 2031</strain>
    </source>
</reference>
<proteinExistence type="predicted"/>
<dbReference type="RefSeq" id="WP_136988593.1">
    <property type="nucleotide sequence ID" value="NZ_SZPQ01000002.1"/>
</dbReference>
<dbReference type="InterPro" id="IPR006379">
    <property type="entry name" value="HAD-SF_hydro_IIB"/>
</dbReference>
<sequence length="271" mass="29821">MPNLNDPLLIITDLDGSLLDHHTYSWQPAAPWLKKLRVHSLPVVICSSKTMAEIRVLQNALGLEGAPFIAENGAMLHAGSQNAALEQAGGALGQSYDAIRSILTELRQTRGFKFFGFGDVDEKRVGEWTGLSPADAALAKQREASETLIWRDSEDKMQEFAACLAQKGLRLVQGGRFYHVMSEGADKGAAVRWLKDLYHRRDGRAWRTLGLGDGPNDIGMLQATDYSVIIRGYSKTPVDLGPVAHPVYRTQAYGPEGWNEGLNHFFGQTAE</sequence>
<dbReference type="EMBL" id="SZPQ01000002">
    <property type="protein sequence ID" value="TKI08319.1"/>
    <property type="molecule type" value="Genomic_DNA"/>
</dbReference>
<dbReference type="SFLD" id="SFLDS00003">
    <property type="entry name" value="Haloacid_Dehalogenase"/>
    <property type="match status" value="1"/>
</dbReference>
<dbReference type="SFLD" id="SFLDG01140">
    <property type="entry name" value="C2.B:_Phosphomannomutase_and_P"/>
    <property type="match status" value="1"/>
</dbReference>
<dbReference type="NCBIfam" id="TIGR01484">
    <property type="entry name" value="HAD-SF-IIB"/>
    <property type="match status" value="1"/>
</dbReference>
<protein>
    <submittedName>
        <fullName evidence="4">Mannosyl-3-phosphoglycerate phosphatase-related protein</fullName>
        <ecNumber evidence="4">3.1.3.70</ecNumber>
    </submittedName>
</protein>
<accession>A0ABY2SV55</accession>
<dbReference type="NCBIfam" id="NF002976">
    <property type="entry name" value="PRK03669.1"/>
    <property type="match status" value="1"/>
</dbReference>
<gene>
    <name evidence="4" type="ORF">FCN80_04025</name>
</gene>
<dbReference type="CDD" id="cd07507">
    <property type="entry name" value="HAD_Pase"/>
    <property type="match status" value="1"/>
</dbReference>
<evidence type="ECO:0000313" key="4">
    <source>
        <dbReference type="EMBL" id="TKI08319.1"/>
    </source>
</evidence>
<keyword evidence="1" id="KW-0479">Metal-binding</keyword>
<organism evidence="4 5">
    <name type="scientific">Martelella alba</name>
    <dbReference type="NCBI Taxonomy" id="2590451"/>
    <lineage>
        <taxon>Bacteria</taxon>
        <taxon>Pseudomonadati</taxon>
        <taxon>Pseudomonadota</taxon>
        <taxon>Alphaproteobacteria</taxon>
        <taxon>Hyphomicrobiales</taxon>
        <taxon>Aurantimonadaceae</taxon>
        <taxon>Martelella</taxon>
    </lineage>
</organism>
<dbReference type="GO" id="GO:0050531">
    <property type="term" value="F:mannosyl-3-phosphoglycerate phosphatase activity"/>
    <property type="evidence" value="ECO:0007669"/>
    <property type="project" value="UniProtKB-EC"/>
</dbReference>
<dbReference type="PANTHER" id="PTHR10000:SF8">
    <property type="entry name" value="HAD SUPERFAMILY HYDROLASE-LIKE, TYPE 3"/>
    <property type="match status" value="1"/>
</dbReference>
<dbReference type="InterPro" id="IPR036412">
    <property type="entry name" value="HAD-like_sf"/>
</dbReference>
<dbReference type="InterPro" id="IPR006381">
    <property type="entry name" value="HAD-SF-IIB-MPGP"/>
</dbReference>
<dbReference type="SUPFAM" id="SSF56784">
    <property type="entry name" value="HAD-like"/>
    <property type="match status" value="1"/>
</dbReference>
<dbReference type="Pfam" id="PF08282">
    <property type="entry name" value="Hydrolase_3"/>
    <property type="match status" value="1"/>
</dbReference>
<evidence type="ECO:0000313" key="5">
    <source>
        <dbReference type="Proteomes" id="UP000305202"/>
    </source>
</evidence>
<dbReference type="SFLD" id="SFLDG01142">
    <property type="entry name" value="C2.B.2:_Mannosyl-3-phosphoglyc"/>
    <property type="match status" value="1"/>
</dbReference>
<dbReference type="Gene3D" id="3.40.50.1000">
    <property type="entry name" value="HAD superfamily/HAD-like"/>
    <property type="match status" value="1"/>
</dbReference>
<dbReference type="Proteomes" id="UP000305202">
    <property type="component" value="Unassembled WGS sequence"/>
</dbReference>
<name>A0ABY2SV55_9HYPH</name>
<dbReference type="Gene3D" id="3.30.980.20">
    <property type="entry name" value="Putative mannosyl-3-phosphoglycerate phosphatase, domain 2"/>
    <property type="match status" value="1"/>
</dbReference>